<sequence length="354" mass="38573">MGTGFRGTFVISWSQTKLDGLRAAPVQSLSVGVTWSWHGDTVRVDGPNELLRLEMSDGEAVNRKRAARMVRRLVGAAVNNTRDLDRVEVADPLMDIGFVVTDGTRSYTVTIIEVGGGGAPLLMFHDDIPPVGREMWVVHHSLEGMRGASTGPASGGVICFTPGTRIETPDGPRLVEELREGDRVQTKDNGAEEIQWIGSRRMTGARLFAMPRLRPVRLRAGALGIDRPDAELLVSPEHRLLVQGDVARALFNTTEVLVTARDLINNDTVTVDLASREVTYIHLLLPCHQIIWANGVETESFHPASAALSTLSDADRGRLLALNPNLEFEPHLYGGFARRCLNGSEAAILAYEAA</sequence>
<dbReference type="RefSeq" id="WP_073199214.1">
    <property type="nucleotide sequence ID" value="NZ_FRBN01000018.1"/>
</dbReference>
<gene>
    <name evidence="2" type="ORF">SAMN05444414_11851</name>
</gene>
<dbReference type="Gene3D" id="2.170.16.10">
    <property type="entry name" value="Hedgehog/Intein (Hint) domain"/>
    <property type="match status" value="1"/>
</dbReference>
<dbReference type="Proteomes" id="UP000184191">
    <property type="component" value="Unassembled WGS sequence"/>
</dbReference>
<dbReference type="OrthoDB" id="6305173at2"/>
<dbReference type="SUPFAM" id="SSF51294">
    <property type="entry name" value="Hedgehog/intein (Hint) domain"/>
    <property type="match status" value="1"/>
</dbReference>
<feature type="domain" description="Hint" evidence="1">
    <location>
        <begin position="157"/>
        <end position="273"/>
    </location>
</feature>
<protein>
    <submittedName>
        <fullName evidence="2">Hint domain-containing protein</fullName>
    </submittedName>
</protein>
<dbReference type="STRING" id="1054996.SAMN05444414_11851"/>
<keyword evidence="3" id="KW-1185">Reference proteome</keyword>
<evidence type="ECO:0000259" key="1">
    <source>
        <dbReference type="SMART" id="SM00306"/>
    </source>
</evidence>
<dbReference type="InterPro" id="IPR028992">
    <property type="entry name" value="Hedgehog/Intein_dom"/>
</dbReference>
<dbReference type="AlphaFoldDB" id="A0A1M7BHN5"/>
<dbReference type="GO" id="GO:0016539">
    <property type="term" value="P:intein-mediated protein splicing"/>
    <property type="evidence" value="ECO:0007669"/>
    <property type="project" value="InterPro"/>
</dbReference>
<name>A0A1M7BHN5_9RHOB</name>
<proteinExistence type="predicted"/>
<evidence type="ECO:0000313" key="3">
    <source>
        <dbReference type="Proteomes" id="UP000184191"/>
    </source>
</evidence>
<dbReference type="Pfam" id="PF13403">
    <property type="entry name" value="Hint_2"/>
    <property type="match status" value="1"/>
</dbReference>
<dbReference type="InterPro" id="IPR006141">
    <property type="entry name" value="Intein_N"/>
</dbReference>
<dbReference type="InterPro" id="IPR003587">
    <property type="entry name" value="Hint_dom_N"/>
</dbReference>
<dbReference type="SMART" id="SM00306">
    <property type="entry name" value="HintN"/>
    <property type="match status" value="1"/>
</dbReference>
<reference evidence="3" key="1">
    <citation type="submission" date="2016-11" db="EMBL/GenBank/DDBJ databases">
        <authorList>
            <person name="Varghese N."/>
            <person name="Submissions S."/>
        </authorList>
    </citation>
    <scope>NUCLEOTIDE SEQUENCE [LARGE SCALE GENOMIC DNA]</scope>
    <source>
        <strain evidence="3">DSM 29327</strain>
    </source>
</reference>
<evidence type="ECO:0000313" key="2">
    <source>
        <dbReference type="EMBL" id="SHL54461.1"/>
    </source>
</evidence>
<accession>A0A1M7BHN5</accession>
<dbReference type="InterPro" id="IPR036844">
    <property type="entry name" value="Hint_dom_sf"/>
</dbReference>
<organism evidence="2 3">
    <name type="scientific">Roseovarius marisflavi</name>
    <dbReference type="NCBI Taxonomy" id="1054996"/>
    <lineage>
        <taxon>Bacteria</taxon>
        <taxon>Pseudomonadati</taxon>
        <taxon>Pseudomonadota</taxon>
        <taxon>Alphaproteobacteria</taxon>
        <taxon>Rhodobacterales</taxon>
        <taxon>Roseobacteraceae</taxon>
        <taxon>Roseovarius</taxon>
    </lineage>
</organism>
<dbReference type="PROSITE" id="PS50817">
    <property type="entry name" value="INTEIN_N_TER"/>
    <property type="match status" value="1"/>
</dbReference>
<dbReference type="EMBL" id="FRBN01000018">
    <property type="protein sequence ID" value="SHL54461.1"/>
    <property type="molecule type" value="Genomic_DNA"/>
</dbReference>